<accession>A0A6A4S6S9</accession>
<dbReference type="EMBL" id="VEVO01000018">
    <property type="protein sequence ID" value="KAF0027898.1"/>
    <property type="molecule type" value="Genomic_DNA"/>
</dbReference>
<sequence>MNAAVTPSPCRRVERWLTDWSLDFQASKRKEVIEERTCTSYMTSHFCGDIFVPSGTDAKIGSEKRKQRKVVNLLSCTGPDRKWTRACKQSGERHILPVSTRVVLMEPTAFK</sequence>
<name>A0A6A4S6S9_SCOMX</name>
<evidence type="ECO:0000313" key="1">
    <source>
        <dbReference type="EMBL" id="KAF0027898.1"/>
    </source>
</evidence>
<dbReference type="AlphaFoldDB" id="A0A6A4S6S9"/>
<protein>
    <submittedName>
        <fullName evidence="1">Uncharacterized protein</fullName>
    </submittedName>
</protein>
<dbReference type="Proteomes" id="UP000438429">
    <property type="component" value="Unassembled WGS sequence"/>
</dbReference>
<comment type="caution">
    <text evidence="1">The sequence shown here is derived from an EMBL/GenBank/DDBJ whole genome shotgun (WGS) entry which is preliminary data.</text>
</comment>
<organism evidence="1 2">
    <name type="scientific">Scophthalmus maximus</name>
    <name type="common">Turbot</name>
    <name type="synonym">Psetta maxima</name>
    <dbReference type="NCBI Taxonomy" id="52904"/>
    <lineage>
        <taxon>Eukaryota</taxon>
        <taxon>Metazoa</taxon>
        <taxon>Chordata</taxon>
        <taxon>Craniata</taxon>
        <taxon>Vertebrata</taxon>
        <taxon>Euteleostomi</taxon>
        <taxon>Actinopterygii</taxon>
        <taxon>Neopterygii</taxon>
        <taxon>Teleostei</taxon>
        <taxon>Neoteleostei</taxon>
        <taxon>Acanthomorphata</taxon>
        <taxon>Carangaria</taxon>
        <taxon>Pleuronectiformes</taxon>
        <taxon>Pleuronectoidei</taxon>
        <taxon>Scophthalmidae</taxon>
        <taxon>Scophthalmus</taxon>
    </lineage>
</organism>
<reference evidence="1 2" key="1">
    <citation type="submission" date="2019-06" db="EMBL/GenBank/DDBJ databases">
        <title>Draft genomes of female and male turbot (Scophthalmus maximus).</title>
        <authorList>
            <person name="Xu H."/>
            <person name="Xu X.-W."/>
            <person name="Shao C."/>
            <person name="Chen S."/>
        </authorList>
    </citation>
    <scope>NUCLEOTIDE SEQUENCE [LARGE SCALE GENOMIC DNA]</scope>
    <source>
        <strain evidence="1">Ysfricsl-2016a</strain>
        <tissue evidence="1">Blood</tissue>
    </source>
</reference>
<gene>
    <name evidence="1" type="ORF">F2P81_020639</name>
</gene>
<evidence type="ECO:0000313" key="2">
    <source>
        <dbReference type="Proteomes" id="UP000438429"/>
    </source>
</evidence>
<proteinExistence type="predicted"/>